<protein>
    <submittedName>
        <fullName evidence="2">Uncharacterized protein</fullName>
    </submittedName>
</protein>
<dbReference type="OrthoDB" id="9924161at2"/>
<reference evidence="3" key="1">
    <citation type="submission" date="2018-07" db="EMBL/GenBank/DDBJ databases">
        <title>Streptacidiphilus bronchialis DSM 106435 chromosome.</title>
        <authorList>
            <person name="Batra D."/>
            <person name="Gulvik C.A."/>
        </authorList>
    </citation>
    <scope>NUCLEOTIDE SEQUENCE [LARGE SCALE GENOMIC DNA]</scope>
    <source>
        <strain evidence="3">DSM 106435</strain>
    </source>
</reference>
<sequence>MNHPSSGASRPDTGTVHLRADDTLMIPVAADRWGELLLALADAAVPTVPGDTGAMRAVAKLDEQAYTAVLRWIRSANHAHHTRHAQHAQHARQADPAERPDR</sequence>
<accession>A0A345T4B8</accession>
<name>A0A345T4B8_9ACTN</name>
<gene>
    <name evidence="2" type="ORF">C7M71_029035</name>
</gene>
<feature type="compositionally biased region" description="Basic residues" evidence="1">
    <location>
        <begin position="77"/>
        <end position="90"/>
    </location>
</feature>
<dbReference type="EMBL" id="CP031264">
    <property type="protein sequence ID" value="AXI80823.1"/>
    <property type="molecule type" value="Genomic_DNA"/>
</dbReference>
<organism evidence="2 3">
    <name type="scientific">Peterkaempfera bronchialis</name>
    <dbReference type="NCBI Taxonomy" id="2126346"/>
    <lineage>
        <taxon>Bacteria</taxon>
        <taxon>Bacillati</taxon>
        <taxon>Actinomycetota</taxon>
        <taxon>Actinomycetes</taxon>
        <taxon>Kitasatosporales</taxon>
        <taxon>Streptomycetaceae</taxon>
        <taxon>Peterkaempfera</taxon>
    </lineage>
</organism>
<feature type="compositionally biased region" description="Basic and acidic residues" evidence="1">
    <location>
        <begin position="92"/>
        <end position="102"/>
    </location>
</feature>
<feature type="region of interest" description="Disordered" evidence="1">
    <location>
        <begin position="77"/>
        <end position="102"/>
    </location>
</feature>
<proteinExistence type="predicted"/>
<evidence type="ECO:0000256" key="1">
    <source>
        <dbReference type="SAM" id="MobiDB-lite"/>
    </source>
</evidence>
<dbReference type="RefSeq" id="WP_111491095.1">
    <property type="nucleotide sequence ID" value="NZ_CP031264.1"/>
</dbReference>
<evidence type="ECO:0000313" key="3">
    <source>
        <dbReference type="Proteomes" id="UP000249340"/>
    </source>
</evidence>
<dbReference type="KEGG" id="stri:C7M71_029035"/>
<evidence type="ECO:0000313" key="2">
    <source>
        <dbReference type="EMBL" id="AXI80823.1"/>
    </source>
</evidence>
<dbReference type="AlphaFoldDB" id="A0A345T4B8"/>
<keyword evidence="3" id="KW-1185">Reference proteome</keyword>
<dbReference type="Proteomes" id="UP000249340">
    <property type="component" value="Chromosome"/>
</dbReference>